<dbReference type="STRING" id="477690.SAMN05216474_0320"/>
<dbReference type="PANTHER" id="PTHR11261:SF3">
    <property type="entry name" value="RETINOL-BINDING PROTEIN 3"/>
    <property type="match status" value="1"/>
</dbReference>
<name>A0A1I6XND7_9FLAO</name>
<dbReference type="AlphaFoldDB" id="A0A1I6XND7"/>
<evidence type="ECO:0000259" key="2">
    <source>
        <dbReference type="SMART" id="SM00245"/>
    </source>
</evidence>
<dbReference type="Pfam" id="PF03572">
    <property type="entry name" value="Peptidase_S41"/>
    <property type="match status" value="1"/>
</dbReference>
<evidence type="ECO:0000313" key="4">
    <source>
        <dbReference type="Proteomes" id="UP000236454"/>
    </source>
</evidence>
<dbReference type="InterPro" id="IPR005151">
    <property type="entry name" value="Tail-specific_protease"/>
</dbReference>
<evidence type="ECO:0000256" key="1">
    <source>
        <dbReference type="SAM" id="SignalP"/>
    </source>
</evidence>
<sequence>MKYSLYIVFSVLLVSASACKKMTFQPQPENSQTAIFDYFYKAYQEDYVLFDQRNVNWEDQYNTYRPMVSDEMSDADLFERLKDMVAPLNDGHVKLIAPNEIQYTPNIYYQTRLEDDLFDLELIKSKYLKDDYEVNGYGFNTYGMIENDIAYVHMVWTSDNWEGMDEILSYSDPAKGLIIDLRHNGGGDFTLAFSRMGRFTQEERLAFTSKTKNGAGPNDFTAPYAWKIYPEGEYFDKKIMVLTDRYTISAGERLVMALQTLPNVTTVGDTTNGSISSMILRELPNAWNFSVCPQQVESHDGMNYEGIGLIPDVLIENTSAQMQAKTDATLEHALSLF</sequence>
<dbReference type="Gene3D" id="3.30.750.44">
    <property type="match status" value="1"/>
</dbReference>
<dbReference type="SUPFAM" id="SSF52096">
    <property type="entry name" value="ClpP/crotonase"/>
    <property type="match status" value="1"/>
</dbReference>
<dbReference type="GO" id="GO:0008236">
    <property type="term" value="F:serine-type peptidase activity"/>
    <property type="evidence" value="ECO:0007669"/>
    <property type="project" value="InterPro"/>
</dbReference>
<reference evidence="3 4" key="1">
    <citation type="submission" date="2016-10" db="EMBL/GenBank/DDBJ databases">
        <authorList>
            <person name="de Groot N.N."/>
        </authorList>
    </citation>
    <scope>NUCLEOTIDE SEQUENCE [LARGE SCALE GENOMIC DNA]</scope>
    <source>
        <strain evidence="3 4">CGMCC 1.7005</strain>
    </source>
</reference>
<keyword evidence="4" id="KW-1185">Reference proteome</keyword>
<dbReference type="Gene3D" id="3.90.226.10">
    <property type="entry name" value="2-enoyl-CoA Hydratase, Chain A, domain 1"/>
    <property type="match status" value="1"/>
</dbReference>
<keyword evidence="1" id="KW-0732">Signal</keyword>
<gene>
    <name evidence="3" type="ORF">SAMN05216474_0320</name>
</gene>
<dbReference type="Pfam" id="PF14684">
    <property type="entry name" value="Tricorn_C1"/>
    <property type="match status" value="1"/>
</dbReference>
<keyword evidence="3" id="KW-0378">Hydrolase</keyword>
<feature type="domain" description="Tail specific protease" evidence="2">
    <location>
        <begin position="115"/>
        <end position="316"/>
    </location>
</feature>
<dbReference type="RefSeq" id="WP_090245595.1">
    <property type="nucleotide sequence ID" value="NZ_FPAS01000001.1"/>
</dbReference>
<keyword evidence="3" id="KW-0645">Protease</keyword>
<dbReference type="InterPro" id="IPR029045">
    <property type="entry name" value="ClpP/crotonase-like_dom_sf"/>
</dbReference>
<feature type="chain" id="PRO_5014621390" evidence="1">
    <location>
        <begin position="21"/>
        <end position="337"/>
    </location>
</feature>
<dbReference type="CDD" id="cd07563">
    <property type="entry name" value="Peptidase_S41_IRBP"/>
    <property type="match status" value="1"/>
</dbReference>
<organism evidence="3 4">
    <name type="scientific">Lishizhenia tianjinensis</name>
    <dbReference type="NCBI Taxonomy" id="477690"/>
    <lineage>
        <taxon>Bacteria</taxon>
        <taxon>Pseudomonadati</taxon>
        <taxon>Bacteroidota</taxon>
        <taxon>Flavobacteriia</taxon>
        <taxon>Flavobacteriales</taxon>
        <taxon>Crocinitomicaceae</taxon>
        <taxon>Lishizhenia</taxon>
    </lineage>
</organism>
<dbReference type="InterPro" id="IPR028204">
    <property type="entry name" value="Tricorn_C1"/>
</dbReference>
<dbReference type="OrthoDB" id="6397760at2"/>
<accession>A0A1I6XND7</accession>
<protein>
    <submittedName>
        <fullName evidence="3">Tricorn protease C1 domain-containing protein</fullName>
    </submittedName>
</protein>
<dbReference type="GO" id="GO:0006508">
    <property type="term" value="P:proteolysis"/>
    <property type="evidence" value="ECO:0007669"/>
    <property type="project" value="UniProtKB-KW"/>
</dbReference>
<dbReference type="PANTHER" id="PTHR11261">
    <property type="entry name" value="INTERPHOTORECEPTOR RETINOID-BINDING PROTEIN"/>
    <property type="match status" value="1"/>
</dbReference>
<dbReference type="PROSITE" id="PS51257">
    <property type="entry name" value="PROKAR_LIPOPROTEIN"/>
    <property type="match status" value="1"/>
</dbReference>
<dbReference type="Proteomes" id="UP000236454">
    <property type="component" value="Unassembled WGS sequence"/>
</dbReference>
<evidence type="ECO:0000313" key="3">
    <source>
        <dbReference type="EMBL" id="SFT39562.1"/>
    </source>
</evidence>
<feature type="signal peptide" evidence="1">
    <location>
        <begin position="1"/>
        <end position="20"/>
    </location>
</feature>
<dbReference type="EMBL" id="FPAS01000001">
    <property type="protein sequence ID" value="SFT39562.1"/>
    <property type="molecule type" value="Genomic_DNA"/>
</dbReference>
<proteinExistence type="predicted"/>
<dbReference type="SMART" id="SM00245">
    <property type="entry name" value="TSPc"/>
    <property type="match status" value="1"/>
</dbReference>